<organism evidence="2 3">
    <name type="scientific">Labilibaculum filiforme</name>
    <dbReference type="NCBI Taxonomy" id="1940526"/>
    <lineage>
        <taxon>Bacteria</taxon>
        <taxon>Pseudomonadati</taxon>
        <taxon>Bacteroidota</taxon>
        <taxon>Bacteroidia</taxon>
        <taxon>Marinilabiliales</taxon>
        <taxon>Marinifilaceae</taxon>
        <taxon>Labilibaculum</taxon>
    </lineage>
</organism>
<keyword evidence="1" id="KW-1133">Transmembrane helix</keyword>
<protein>
    <submittedName>
        <fullName evidence="2">Uncharacterized protein</fullName>
    </submittedName>
</protein>
<evidence type="ECO:0000313" key="3">
    <source>
        <dbReference type="Proteomes" id="UP000233535"/>
    </source>
</evidence>
<sequence>MLEFTGYQYIILNIQLIFTAHLLISIGYLSHPFPVNTLWQHPNIPETVSSLAKKKSDSLEPNFNYYLFLFLR</sequence>
<dbReference type="Proteomes" id="UP000233535">
    <property type="component" value="Unassembled WGS sequence"/>
</dbReference>
<dbReference type="AlphaFoldDB" id="A0A2N3I5E9"/>
<keyword evidence="3" id="KW-1185">Reference proteome</keyword>
<reference evidence="2 3" key="1">
    <citation type="journal article" date="2017" name="Front. Microbiol.">
        <title>Labilibaculum manganireducens gen. nov., sp. nov. and Labilibaculum filiforme sp. nov., Novel Bacteroidetes Isolated from Subsurface Sediments of the Baltic Sea.</title>
        <authorList>
            <person name="Vandieken V."/>
            <person name="Marshall I.P."/>
            <person name="Niemann H."/>
            <person name="Engelen B."/>
            <person name="Cypionka H."/>
        </authorList>
    </citation>
    <scope>NUCLEOTIDE SEQUENCE [LARGE SCALE GENOMIC DNA]</scope>
    <source>
        <strain evidence="2 3">59.16B</strain>
    </source>
</reference>
<accession>A0A2N3I5E9</accession>
<keyword evidence="1" id="KW-0812">Transmembrane</keyword>
<evidence type="ECO:0000313" key="2">
    <source>
        <dbReference type="EMBL" id="PKQ65525.1"/>
    </source>
</evidence>
<comment type="caution">
    <text evidence="2">The sequence shown here is derived from an EMBL/GenBank/DDBJ whole genome shotgun (WGS) entry which is preliminary data.</text>
</comment>
<proteinExistence type="predicted"/>
<gene>
    <name evidence="2" type="ORF">BZG02_00525</name>
</gene>
<evidence type="ECO:0000256" key="1">
    <source>
        <dbReference type="SAM" id="Phobius"/>
    </source>
</evidence>
<name>A0A2N3I5E9_9BACT</name>
<dbReference type="EMBL" id="MVDD01000001">
    <property type="protein sequence ID" value="PKQ65525.1"/>
    <property type="molecule type" value="Genomic_DNA"/>
</dbReference>
<keyword evidence="1" id="KW-0472">Membrane</keyword>
<feature type="transmembrane region" description="Helical" evidence="1">
    <location>
        <begin position="6"/>
        <end position="29"/>
    </location>
</feature>